<dbReference type="InterPro" id="IPR038630">
    <property type="entry name" value="L24e/L24_sf"/>
</dbReference>
<dbReference type="PANTHER" id="PTHR10792:SF8">
    <property type="entry name" value="RIBOSOME BIOGENESIS PROTEIN RLP24-RELATED"/>
    <property type="match status" value="1"/>
</dbReference>
<dbReference type="GO" id="GO:0005840">
    <property type="term" value="C:ribosome"/>
    <property type="evidence" value="ECO:0007669"/>
    <property type="project" value="UniProtKB-KW"/>
</dbReference>
<accession>A0AAX4P3Z4</accession>
<dbReference type="Gene3D" id="2.30.170.20">
    <property type="entry name" value="Ribosomal protein L24e"/>
    <property type="match status" value="1"/>
</dbReference>
<evidence type="ECO:0000313" key="7">
    <source>
        <dbReference type="EMBL" id="WZN60587.1"/>
    </source>
</evidence>
<dbReference type="InterPro" id="IPR023442">
    <property type="entry name" value="Ribosomal_eL24_CS"/>
</dbReference>
<dbReference type="FunFam" id="2.30.170.20:FF:000001">
    <property type="entry name" value="probable ribosome biogenesis protein RLP24"/>
    <property type="match status" value="1"/>
</dbReference>
<keyword evidence="7" id="KW-0689">Ribosomal protein</keyword>
<evidence type="ECO:0000256" key="5">
    <source>
        <dbReference type="SAM" id="MobiDB-lite"/>
    </source>
</evidence>
<gene>
    <name evidence="7" type="ORF">HKI87_03g21210</name>
</gene>
<dbReference type="SUPFAM" id="SSF57716">
    <property type="entry name" value="Glucocorticoid receptor-like (DNA-binding domain)"/>
    <property type="match status" value="1"/>
</dbReference>
<dbReference type="CDD" id="cd00472">
    <property type="entry name" value="Ribosomal_L24e_L24"/>
    <property type="match status" value="1"/>
</dbReference>
<proteinExistence type="inferred from homology"/>
<dbReference type="Pfam" id="PF01246">
    <property type="entry name" value="Ribosomal_L24e"/>
    <property type="match status" value="1"/>
</dbReference>
<feature type="compositionally biased region" description="Basic and acidic residues" evidence="5">
    <location>
        <begin position="153"/>
        <end position="166"/>
    </location>
</feature>
<sequence>MRLETCWFCSSNIYPGRGVVFARNDGTIFRFCRSKCHNNFKMKRNPRKVKWTKAYRAARGKDLTNDTTFELERKRNRPERYNRDTMQKTLKAMERITEIRNQRESRFIANRLKERKRQEKLQARKQLDQEIHLIKSPAATETVASTSKAKLKTPIEKVRGREKMQE</sequence>
<name>A0AAX4P3Z4_9CHLO</name>
<evidence type="ECO:0000256" key="3">
    <source>
        <dbReference type="ARBA" id="ARBA00022517"/>
    </source>
</evidence>
<comment type="similarity">
    <text evidence="2">Belongs to the eukaryotic ribosomal protein eL24 family.</text>
</comment>
<comment type="subcellular location">
    <subcellularLocation>
        <location evidence="1">Nucleus</location>
    </subcellularLocation>
</comment>
<evidence type="ECO:0000259" key="6">
    <source>
        <dbReference type="SMART" id="SM00746"/>
    </source>
</evidence>
<feature type="domain" description="TRASH" evidence="6">
    <location>
        <begin position="6"/>
        <end position="44"/>
    </location>
</feature>
<dbReference type="GO" id="GO:0042273">
    <property type="term" value="P:ribosomal large subunit biogenesis"/>
    <property type="evidence" value="ECO:0007669"/>
    <property type="project" value="TreeGrafter"/>
</dbReference>
<dbReference type="InterPro" id="IPR011017">
    <property type="entry name" value="TRASH_dom"/>
</dbReference>
<dbReference type="InterPro" id="IPR056366">
    <property type="entry name" value="Ribosomal_eL24"/>
</dbReference>
<organism evidence="7 8">
    <name type="scientific">Chloropicon roscoffensis</name>
    <dbReference type="NCBI Taxonomy" id="1461544"/>
    <lineage>
        <taxon>Eukaryota</taxon>
        <taxon>Viridiplantae</taxon>
        <taxon>Chlorophyta</taxon>
        <taxon>Chloropicophyceae</taxon>
        <taxon>Chloropicales</taxon>
        <taxon>Chloropicaceae</taxon>
        <taxon>Chloropicon</taxon>
    </lineage>
</organism>
<dbReference type="InterPro" id="IPR000988">
    <property type="entry name" value="Ribosomal_eL24-rel_N"/>
</dbReference>
<keyword evidence="4" id="KW-0539">Nucleus</keyword>
<dbReference type="PROSITE" id="PS01073">
    <property type="entry name" value="RIBOSOMAL_L24E"/>
    <property type="match status" value="1"/>
</dbReference>
<dbReference type="SMART" id="SM00746">
    <property type="entry name" value="TRASH"/>
    <property type="match status" value="1"/>
</dbReference>
<evidence type="ECO:0000256" key="1">
    <source>
        <dbReference type="ARBA" id="ARBA00004123"/>
    </source>
</evidence>
<dbReference type="PANTHER" id="PTHR10792">
    <property type="entry name" value="60S RIBOSOMAL PROTEIN L24"/>
    <property type="match status" value="1"/>
</dbReference>
<dbReference type="AlphaFoldDB" id="A0AAX4P3Z4"/>
<protein>
    <submittedName>
        <fullName evidence="7">Ribosomal protein L24</fullName>
    </submittedName>
</protein>
<dbReference type="GO" id="GO:0003735">
    <property type="term" value="F:structural constituent of ribosome"/>
    <property type="evidence" value="ECO:0007669"/>
    <property type="project" value="InterPro"/>
</dbReference>
<keyword evidence="7" id="KW-0687">Ribonucleoprotein</keyword>
<keyword evidence="8" id="KW-1185">Reference proteome</keyword>
<evidence type="ECO:0000256" key="4">
    <source>
        <dbReference type="ARBA" id="ARBA00023242"/>
    </source>
</evidence>
<keyword evidence="3" id="KW-0690">Ribosome biogenesis</keyword>
<feature type="region of interest" description="Disordered" evidence="5">
    <location>
        <begin position="139"/>
        <end position="166"/>
    </location>
</feature>
<dbReference type="Proteomes" id="UP001472866">
    <property type="component" value="Chromosome 03"/>
</dbReference>
<dbReference type="EMBL" id="CP151503">
    <property type="protein sequence ID" value="WZN60587.1"/>
    <property type="molecule type" value="Genomic_DNA"/>
</dbReference>
<dbReference type="GO" id="GO:0005730">
    <property type="term" value="C:nucleolus"/>
    <property type="evidence" value="ECO:0007669"/>
    <property type="project" value="TreeGrafter"/>
</dbReference>
<reference evidence="7 8" key="1">
    <citation type="submission" date="2024-03" db="EMBL/GenBank/DDBJ databases">
        <title>Complete genome sequence of the green alga Chloropicon roscoffensis RCC1871.</title>
        <authorList>
            <person name="Lemieux C."/>
            <person name="Pombert J.-F."/>
            <person name="Otis C."/>
            <person name="Turmel M."/>
        </authorList>
    </citation>
    <scope>NUCLEOTIDE SEQUENCE [LARGE SCALE GENOMIC DNA]</scope>
    <source>
        <strain evidence="7 8">RCC1871</strain>
    </source>
</reference>
<evidence type="ECO:0000256" key="2">
    <source>
        <dbReference type="ARBA" id="ARBA00005647"/>
    </source>
</evidence>
<evidence type="ECO:0000313" key="8">
    <source>
        <dbReference type="Proteomes" id="UP001472866"/>
    </source>
</evidence>